<evidence type="ECO:0000313" key="6">
    <source>
        <dbReference type="Proteomes" id="UP000231632"/>
    </source>
</evidence>
<feature type="transmembrane region" description="Helical" evidence="4">
    <location>
        <begin position="282"/>
        <end position="300"/>
    </location>
</feature>
<dbReference type="Gene3D" id="1.20.1250.20">
    <property type="entry name" value="MFS general substrate transporter like domains"/>
    <property type="match status" value="2"/>
</dbReference>
<evidence type="ECO:0000256" key="3">
    <source>
        <dbReference type="ARBA" id="ARBA00023136"/>
    </source>
</evidence>
<gene>
    <name evidence="5" type="ORF">MMIC_P1102</name>
</gene>
<dbReference type="PANTHER" id="PTHR23547:SF1">
    <property type="entry name" value="MAJOR FACILITATOR SUPERFAMILY MFS_1"/>
    <property type="match status" value="1"/>
</dbReference>
<dbReference type="InterPro" id="IPR011701">
    <property type="entry name" value="MFS"/>
</dbReference>
<protein>
    <submittedName>
        <fullName evidence="5">Major Facilitator Superfamily protein</fullName>
    </submittedName>
</protein>
<proteinExistence type="predicted"/>
<evidence type="ECO:0000313" key="5">
    <source>
        <dbReference type="EMBL" id="GAV20140.1"/>
    </source>
</evidence>
<feature type="transmembrane region" description="Helical" evidence="4">
    <location>
        <begin position="306"/>
        <end position="326"/>
    </location>
</feature>
<dbReference type="Pfam" id="PF07690">
    <property type="entry name" value="MFS_1"/>
    <property type="match status" value="1"/>
</dbReference>
<feature type="transmembrane region" description="Helical" evidence="4">
    <location>
        <begin position="347"/>
        <end position="370"/>
    </location>
</feature>
<feature type="transmembrane region" description="Helical" evidence="4">
    <location>
        <begin position="15"/>
        <end position="33"/>
    </location>
</feature>
<feature type="transmembrane region" description="Helical" evidence="4">
    <location>
        <begin position="169"/>
        <end position="187"/>
    </location>
</feature>
<dbReference type="PANTHER" id="PTHR23547">
    <property type="entry name" value="MAJOR FACILITATOR SUPERFAMILY DOMAIN, GENERAL SUBSTRATE TRANSPORTER"/>
    <property type="match status" value="1"/>
</dbReference>
<feature type="transmembrane region" description="Helical" evidence="4">
    <location>
        <begin position="76"/>
        <end position="95"/>
    </location>
</feature>
<keyword evidence="2 4" id="KW-1133">Transmembrane helix</keyword>
<dbReference type="RefSeq" id="WP_072659448.1">
    <property type="nucleotide sequence ID" value="NZ_BDFD01000007.1"/>
</dbReference>
<feature type="transmembrane region" description="Helical" evidence="4">
    <location>
        <begin position="218"/>
        <end position="236"/>
    </location>
</feature>
<keyword evidence="1 4" id="KW-0812">Transmembrane</keyword>
<dbReference type="InterPro" id="IPR047769">
    <property type="entry name" value="MFS_ArsJ"/>
</dbReference>
<evidence type="ECO:0000256" key="1">
    <source>
        <dbReference type="ARBA" id="ARBA00022692"/>
    </source>
</evidence>
<keyword evidence="3 4" id="KW-0472">Membrane</keyword>
<dbReference type="NCBIfam" id="NF033734">
    <property type="entry name" value="MFS_ArsJ"/>
    <property type="match status" value="1"/>
</dbReference>
<dbReference type="SUPFAM" id="SSF103473">
    <property type="entry name" value="MFS general substrate transporter"/>
    <property type="match status" value="1"/>
</dbReference>
<dbReference type="InterPro" id="IPR036259">
    <property type="entry name" value="MFS_trans_sf"/>
</dbReference>
<reference evidence="5 6" key="1">
    <citation type="journal article" date="2017" name="Arch. Microbiol.">
        <title>Mariprofundus micogutta sp. nov., a novel iron-oxidizing zetaproteobacterium isolated from a deep-sea hydrothermal field at the Bayonnaise knoll of the Izu-Ogasawara arc, and a description of Mariprofundales ord. nov. and Zetaproteobacteria classis nov.</title>
        <authorList>
            <person name="Makita H."/>
            <person name="Tanaka E."/>
            <person name="Mitsunobu S."/>
            <person name="Miyazaki M."/>
            <person name="Nunoura T."/>
            <person name="Uematsu K."/>
            <person name="Takaki Y."/>
            <person name="Nishi S."/>
            <person name="Shimamura S."/>
            <person name="Takai K."/>
        </authorList>
    </citation>
    <scope>NUCLEOTIDE SEQUENCE [LARGE SCALE GENOMIC DNA]</scope>
    <source>
        <strain evidence="5 6">ET2</strain>
    </source>
</reference>
<feature type="transmembrane region" description="Helical" evidence="4">
    <location>
        <begin position="242"/>
        <end position="261"/>
    </location>
</feature>
<evidence type="ECO:0000256" key="2">
    <source>
        <dbReference type="ARBA" id="ARBA00022989"/>
    </source>
</evidence>
<name>A0A1L8CMI7_9PROT</name>
<dbReference type="OrthoDB" id="186809at2"/>
<keyword evidence="6" id="KW-1185">Reference proteome</keyword>
<evidence type="ECO:0000256" key="4">
    <source>
        <dbReference type="SAM" id="Phobius"/>
    </source>
</evidence>
<organism evidence="5 6">
    <name type="scientific">Mariprofundus micogutta</name>
    <dbReference type="NCBI Taxonomy" id="1921010"/>
    <lineage>
        <taxon>Bacteria</taxon>
        <taxon>Pseudomonadati</taxon>
        <taxon>Pseudomonadota</taxon>
        <taxon>Candidatius Mariprofundia</taxon>
        <taxon>Mariprofundales</taxon>
        <taxon>Mariprofundaceae</taxon>
        <taxon>Mariprofundus</taxon>
    </lineage>
</organism>
<dbReference type="EMBL" id="BDFD01000007">
    <property type="protein sequence ID" value="GAV20140.1"/>
    <property type="molecule type" value="Genomic_DNA"/>
</dbReference>
<sequence length="404" mass="43947">MDQGFRNYLTVTGGYWAFTITDGAIRMLVVLYFHGLGYSPLEIAMLFLFYEFFGIVTNLVGGWLGSRIGLNLTMHIGMIMQIGALLMLTVPDAWLSVPYVMAAQAFSGIAKDLNKMSAKAGVKLFVPDQSDAKLFRWVAVLTGSKNALKGAGFFIGGALLAWLEFRGALFALSTMLLIALVITWILLPNNLGKTKAKAKFSQVFSKDPKINWLSGARFFLFGARDIWFVVGLPVFLQSVLGWTFTQVGAFLALWVIGYGFIQGIAPKIIKLTSGNEAGAKTLVIWAGILSLLPVGIAVALQQGWDAGMVLIVGLALFGIVFAMNSATHSYLIVSWSDHDRVSMNVGFYYMANAGGRLAGTVLSGLVYQQHGLEGCLYWSAAFVLAATLTSIKLERMNRSLTKAK</sequence>
<dbReference type="AlphaFoldDB" id="A0A1L8CMI7"/>
<dbReference type="GO" id="GO:0022857">
    <property type="term" value="F:transmembrane transporter activity"/>
    <property type="evidence" value="ECO:0007669"/>
    <property type="project" value="InterPro"/>
</dbReference>
<comment type="caution">
    <text evidence="5">The sequence shown here is derived from an EMBL/GenBank/DDBJ whole genome shotgun (WGS) entry which is preliminary data.</text>
</comment>
<dbReference type="STRING" id="1921010.MMIC_P1102"/>
<feature type="transmembrane region" description="Helical" evidence="4">
    <location>
        <begin position="376"/>
        <end position="393"/>
    </location>
</feature>
<accession>A0A1L8CMI7</accession>
<feature type="transmembrane region" description="Helical" evidence="4">
    <location>
        <begin position="45"/>
        <end position="64"/>
    </location>
</feature>
<dbReference type="Proteomes" id="UP000231632">
    <property type="component" value="Unassembled WGS sequence"/>
</dbReference>